<feature type="transmembrane region" description="Helical" evidence="2">
    <location>
        <begin position="307"/>
        <end position="333"/>
    </location>
</feature>
<feature type="transmembrane region" description="Helical" evidence="2">
    <location>
        <begin position="145"/>
        <end position="161"/>
    </location>
</feature>
<evidence type="ECO:0000259" key="3">
    <source>
        <dbReference type="Pfam" id="PF04235"/>
    </source>
</evidence>
<feature type="transmembrane region" description="Helical" evidence="2">
    <location>
        <begin position="233"/>
        <end position="258"/>
    </location>
</feature>
<sequence length="495" mass="53172">MSATEPVPAPPPRQSGPDAQGGPDAQARPPRSLAPDLARGLMLALIAMANVPWFLWGQEAGAFGVHVPARNALDTAIQVVMGLGVDGRSFPLFAFLFGYGMVQFFRSRIDRGLEHRTVRRMLRRRHWAMLLLGFLHALLLFLGDILGAYAIAGLLLVWIFFGRRDRTLLIWISVATALFTLYSLGSVVSGLYLSSQPDILEAMDAGGASFSMAAFRDIAHGESNYLLAAGLRVGMWAFSLPATALGFAVPVSIMLGWLAARHRVLDEPWNHMRLLRLTAAIGITIGWIGGLTRILGLMGILELPEALFWTFMGTEMISGVACGLGYAAAFGLLAAHLEGRTEAVGAARGARAAEPAVRKRDLSPDARSALVAARSYGAPASSVTPEMRRTLPAPVKAVAAVGQRSLTFYLFQSIVFSPLLTAWGFGLGRHLTTSTSTALALGVWLLSVLIAGWMASRDMRGPAERLLRRLTYGKLDPSGVIAAGSHRRRDPVPGA</sequence>
<dbReference type="PANTHER" id="PTHR30590">
    <property type="entry name" value="INNER MEMBRANE PROTEIN"/>
    <property type="match status" value="1"/>
</dbReference>
<name>A0A022L162_9MICO</name>
<dbReference type="Pfam" id="PF04235">
    <property type="entry name" value="DUF418"/>
    <property type="match status" value="2"/>
</dbReference>
<proteinExistence type="predicted"/>
<keyword evidence="2" id="KW-1133">Transmembrane helix</keyword>
<organism evidence="4 5">
    <name type="scientific">Brachybacterium muris UCD-AY4</name>
    <dbReference type="NCBI Taxonomy" id="1249481"/>
    <lineage>
        <taxon>Bacteria</taxon>
        <taxon>Bacillati</taxon>
        <taxon>Actinomycetota</taxon>
        <taxon>Actinomycetes</taxon>
        <taxon>Micrococcales</taxon>
        <taxon>Dermabacteraceae</taxon>
        <taxon>Brachybacterium</taxon>
    </lineage>
</organism>
<evidence type="ECO:0000313" key="5">
    <source>
        <dbReference type="Proteomes" id="UP000019754"/>
    </source>
</evidence>
<keyword evidence="5" id="KW-1185">Reference proteome</keyword>
<dbReference type="EMBL" id="AORC01000002">
    <property type="protein sequence ID" value="EYT50996.1"/>
    <property type="molecule type" value="Genomic_DNA"/>
</dbReference>
<feature type="transmembrane region" description="Helical" evidence="2">
    <location>
        <begin position="406"/>
        <end position="425"/>
    </location>
</feature>
<reference evidence="4 5" key="1">
    <citation type="journal article" date="2013" name="Genome Announc.">
        <title>Draft genome sequence of an Actinobacterium, Brachybacterium muris strain UCD-AY4.</title>
        <authorList>
            <person name="Lo J.R."/>
            <person name="Lang J.M."/>
            <person name="Darling A.E."/>
            <person name="Eisen J.A."/>
            <person name="Coil D.A."/>
        </authorList>
    </citation>
    <scope>NUCLEOTIDE SEQUENCE [LARGE SCALE GENOMIC DNA]</scope>
    <source>
        <strain evidence="4 5">UCD-AY4</strain>
    </source>
</reference>
<feature type="region of interest" description="Disordered" evidence="1">
    <location>
        <begin position="1"/>
        <end position="31"/>
    </location>
</feature>
<keyword evidence="2" id="KW-0812">Transmembrane</keyword>
<feature type="domain" description="DUF418" evidence="3">
    <location>
        <begin position="394"/>
        <end position="474"/>
    </location>
</feature>
<gene>
    <name evidence="4" type="ORF">D641_0100530</name>
</gene>
<dbReference type="PANTHER" id="PTHR30590:SF2">
    <property type="entry name" value="INNER MEMBRANE PROTEIN"/>
    <property type="match status" value="1"/>
</dbReference>
<dbReference type="STRING" id="1249481.D641_0100530"/>
<keyword evidence="2" id="KW-0472">Membrane</keyword>
<feature type="transmembrane region" description="Helical" evidence="2">
    <location>
        <begin position="279"/>
        <end position="301"/>
    </location>
</feature>
<dbReference type="Proteomes" id="UP000019754">
    <property type="component" value="Unassembled WGS sequence"/>
</dbReference>
<accession>A0A022L162</accession>
<dbReference type="InterPro" id="IPR052529">
    <property type="entry name" value="Bact_Transport_Assoc"/>
</dbReference>
<evidence type="ECO:0000256" key="2">
    <source>
        <dbReference type="SAM" id="Phobius"/>
    </source>
</evidence>
<feature type="domain" description="DUF418" evidence="3">
    <location>
        <begin position="259"/>
        <end position="339"/>
    </location>
</feature>
<evidence type="ECO:0000256" key="1">
    <source>
        <dbReference type="SAM" id="MobiDB-lite"/>
    </source>
</evidence>
<dbReference type="AlphaFoldDB" id="A0A022L162"/>
<evidence type="ECO:0000313" key="4">
    <source>
        <dbReference type="EMBL" id="EYT50996.1"/>
    </source>
</evidence>
<dbReference type="HOGENOM" id="CLU_039610_1_0_11"/>
<dbReference type="InterPro" id="IPR007349">
    <property type="entry name" value="DUF418"/>
</dbReference>
<feature type="transmembrane region" description="Helical" evidence="2">
    <location>
        <begin position="168"/>
        <end position="193"/>
    </location>
</feature>
<feature type="transmembrane region" description="Helical" evidence="2">
    <location>
        <begin position="437"/>
        <end position="455"/>
    </location>
</feature>
<comment type="caution">
    <text evidence="4">The sequence shown here is derived from an EMBL/GenBank/DDBJ whole genome shotgun (WGS) entry which is preliminary data.</text>
</comment>
<protein>
    <recommendedName>
        <fullName evidence="3">DUF418 domain-containing protein</fullName>
    </recommendedName>
</protein>